<protein>
    <recommendedName>
        <fullName evidence="4">succinate dehydrogenase</fullName>
        <ecNumber evidence="4">1.3.5.1</ecNumber>
    </recommendedName>
</protein>
<proteinExistence type="inferred from homology"/>
<evidence type="ECO:0000256" key="8">
    <source>
        <dbReference type="ARBA" id="ARBA00022723"/>
    </source>
</evidence>
<keyword evidence="8" id="KW-0479">Metal-binding</keyword>
<sequence length="258" mass="29261">MEDKKYILKIYRGVPGNQYFEEFELTLEDPSTNIISALMQIQMNPYNIKGEKSTPIAWEQGCLEEVCGSCSMLINGKPRQACSAIIKNILKTSDSNVIYLAPFTKFPLVKDLIVDRSVMFENLKKVRGWIETDGAFERGPGPKISQTKQEALYHFSTCMTCGCCVEACPQSNNRNKFIGPQIIAQVKLFNLHPIGKNDKDYRLHVMQEEGGIADCGNAQNCVRVCPKKIQLTDAIAEMGREVNLKWFRDLFSFRERAD</sequence>
<evidence type="ECO:0000313" key="15">
    <source>
        <dbReference type="EMBL" id="CDR34423.1"/>
    </source>
</evidence>
<comment type="cofactor">
    <cofactor evidence="1">
        <name>[3Fe-4S] cluster</name>
        <dbReference type="ChEBI" id="CHEBI:21137"/>
    </cofactor>
</comment>
<dbReference type="GO" id="GO:0051538">
    <property type="term" value="F:3 iron, 4 sulfur cluster binding"/>
    <property type="evidence" value="ECO:0007669"/>
    <property type="project" value="UniProtKB-KW"/>
</dbReference>
<comment type="caution">
    <text evidence="15">The sequence shown here is derived from an EMBL/GenBank/DDBJ whole genome shotgun (WGS) entry which is preliminary data.</text>
</comment>
<dbReference type="InterPro" id="IPR009051">
    <property type="entry name" value="Helical_ferredxn"/>
</dbReference>
<dbReference type="InterPro" id="IPR017900">
    <property type="entry name" value="4Fe4S_Fe_S_CS"/>
</dbReference>
<dbReference type="RefSeq" id="WP_041017978.1">
    <property type="nucleotide sequence ID" value="NZ_CCEJ010000008.1"/>
</dbReference>
<dbReference type="InterPro" id="IPR004489">
    <property type="entry name" value="Succ_DH/fum_Rdtase_Fe-S"/>
</dbReference>
<dbReference type="GO" id="GO:0008177">
    <property type="term" value="F:succinate dehydrogenase (quinone) activity"/>
    <property type="evidence" value="ECO:0007669"/>
    <property type="project" value="UniProtKB-EC"/>
</dbReference>
<reference evidence="15" key="1">
    <citation type="submission" date="2013-12" db="EMBL/GenBank/DDBJ databases">
        <authorList>
            <person name="Linke B."/>
        </authorList>
    </citation>
    <scope>NUCLEOTIDE SEQUENCE [LARGE SCALE GENOMIC DNA]</scope>
    <source>
        <strain evidence="15">CRIB-18</strain>
    </source>
</reference>
<keyword evidence="6" id="KW-0816">Tricarboxylic acid cycle</keyword>
<evidence type="ECO:0000313" key="16">
    <source>
        <dbReference type="Proteomes" id="UP000031552"/>
    </source>
</evidence>
<dbReference type="GO" id="GO:0006099">
    <property type="term" value="P:tricarboxylic acid cycle"/>
    <property type="evidence" value="ECO:0007669"/>
    <property type="project" value="UniProtKB-KW"/>
</dbReference>
<dbReference type="EMBL" id="CCEJ010000008">
    <property type="protein sequence ID" value="CDR34423.1"/>
    <property type="molecule type" value="Genomic_DNA"/>
</dbReference>
<dbReference type="GO" id="GO:0051537">
    <property type="term" value="F:2 iron, 2 sulfur cluster binding"/>
    <property type="evidence" value="ECO:0007669"/>
    <property type="project" value="UniProtKB-KW"/>
</dbReference>
<dbReference type="Pfam" id="PF13085">
    <property type="entry name" value="Fer2_3"/>
    <property type="match status" value="1"/>
</dbReference>
<dbReference type="InterPro" id="IPR036010">
    <property type="entry name" value="2Fe-2S_ferredoxin-like_sf"/>
</dbReference>
<organism evidence="15 16">
    <name type="scientific">Candidatus Criblamydia sequanensis CRIB-18</name>
    <dbReference type="NCBI Taxonomy" id="1437425"/>
    <lineage>
        <taxon>Bacteria</taxon>
        <taxon>Pseudomonadati</taxon>
        <taxon>Chlamydiota</taxon>
        <taxon>Chlamydiia</taxon>
        <taxon>Parachlamydiales</taxon>
        <taxon>Candidatus Criblamydiaceae</taxon>
        <taxon>Candidatus Criblamydia</taxon>
    </lineage>
</organism>
<feature type="domain" description="4Fe-4S ferredoxin-type" evidence="14">
    <location>
        <begin position="149"/>
        <end position="178"/>
    </location>
</feature>
<dbReference type="PROSITE" id="PS51379">
    <property type="entry name" value="4FE4S_FER_2"/>
    <property type="match status" value="1"/>
</dbReference>
<dbReference type="InterPro" id="IPR012675">
    <property type="entry name" value="Beta-grasp_dom_sf"/>
</dbReference>
<evidence type="ECO:0000256" key="12">
    <source>
        <dbReference type="ARBA" id="ARBA00023291"/>
    </source>
</evidence>
<dbReference type="eggNOG" id="COG0479">
    <property type="taxonomic scope" value="Bacteria"/>
</dbReference>
<dbReference type="GO" id="GO:0009055">
    <property type="term" value="F:electron transfer activity"/>
    <property type="evidence" value="ECO:0007669"/>
    <property type="project" value="InterPro"/>
</dbReference>
<dbReference type="PROSITE" id="PS00198">
    <property type="entry name" value="4FE4S_FER_1"/>
    <property type="match status" value="1"/>
</dbReference>
<keyword evidence="5" id="KW-0004">4Fe-4S</keyword>
<dbReference type="PANTHER" id="PTHR11921">
    <property type="entry name" value="SUCCINATE DEHYDROGENASE IRON-SULFUR PROTEIN"/>
    <property type="match status" value="1"/>
</dbReference>
<dbReference type="Proteomes" id="UP000031552">
    <property type="component" value="Unassembled WGS sequence"/>
</dbReference>
<evidence type="ECO:0000259" key="14">
    <source>
        <dbReference type="PROSITE" id="PS51379"/>
    </source>
</evidence>
<dbReference type="GO" id="GO:0051539">
    <property type="term" value="F:4 iron, 4 sulfur cluster binding"/>
    <property type="evidence" value="ECO:0007669"/>
    <property type="project" value="UniProtKB-KW"/>
</dbReference>
<accession>A0A090D2J7</accession>
<evidence type="ECO:0000256" key="11">
    <source>
        <dbReference type="ARBA" id="ARBA00023014"/>
    </source>
</evidence>
<keyword evidence="9 15" id="KW-0560">Oxidoreductase</keyword>
<dbReference type="InterPro" id="IPR025192">
    <property type="entry name" value="Succ_DH/fum_Rdtase_N"/>
</dbReference>
<dbReference type="SUPFAM" id="SSF46548">
    <property type="entry name" value="alpha-helical ferredoxin"/>
    <property type="match status" value="1"/>
</dbReference>
<keyword evidence="10" id="KW-0408">Iron</keyword>
<gene>
    <name evidence="15" type="primary">sdhB</name>
    <name evidence="15" type="ORF">CSEC_1609</name>
</gene>
<keyword evidence="7" id="KW-0001">2Fe-2S</keyword>
<evidence type="ECO:0000256" key="5">
    <source>
        <dbReference type="ARBA" id="ARBA00022485"/>
    </source>
</evidence>
<dbReference type="STRING" id="1437425.CSEC_1609"/>
<keyword evidence="11" id="KW-0411">Iron-sulfur</keyword>
<dbReference type="GO" id="GO:0022904">
    <property type="term" value="P:respiratory electron transport chain"/>
    <property type="evidence" value="ECO:0007669"/>
    <property type="project" value="TreeGrafter"/>
</dbReference>
<dbReference type="OrthoDB" id="9804391at2"/>
<dbReference type="SUPFAM" id="SSF54292">
    <property type="entry name" value="2Fe-2S ferredoxin-like"/>
    <property type="match status" value="1"/>
</dbReference>
<evidence type="ECO:0000256" key="9">
    <source>
        <dbReference type="ARBA" id="ARBA00023002"/>
    </source>
</evidence>
<dbReference type="InterPro" id="IPR017896">
    <property type="entry name" value="4Fe4S_Fe-S-bd"/>
</dbReference>
<evidence type="ECO:0000256" key="13">
    <source>
        <dbReference type="ARBA" id="ARBA00034078"/>
    </source>
</evidence>
<evidence type="ECO:0000256" key="2">
    <source>
        <dbReference type="ARBA" id="ARBA00001966"/>
    </source>
</evidence>
<dbReference type="NCBIfam" id="NF006391">
    <property type="entry name" value="PRK08640.1"/>
    <property type="match status" value="1"/>
</dbReference>
<evidence type="ECO:0000256" key="3">
    <source>
        <dbReference type="ARBA" id="ARBA00009433"/>
    </source>
</evidence>
<dbReference type="Pfam" id="PF13183">
    <property type="entry name" value="Fer4_8"/>
    <property type="match status" value="1"/>
</dbReference>
<dbReference type="EC" id="1.3.5.1" evidence="4"/>
<comment type="similarity">
    <text evidence="3">Belongs to the succinate dehydrogenase/fumarate reductase iron-sulfur protein family.</text>
</comment>
<keyword evidence="16" id="KW-1185">Reference proteome</keyword>
<evidence type="ECO:0000256" key="6">
    <source>
        <dbReference type="ARBA" id="ARBA00022532"/>
    </source>
</evidence>
<comment type="cofactor">
    <cofactor evidence="2">
        <name>[4Fe-4S] cluster</name>
        <dbReference type="ChEBI" id="CHEBI:49883"/>
    </cofactor>
</comment>
<evidence type="ECO:0000256" key="10">
    <source>
        <dbReference type="ARBA" id="ARBA00023004"/>
    </source>
</evidence>
<evidence type="ECO:0000256" key="7">
    <source>
        <dbReference type="ARBA" id="ARBA00022714"/>
    </source>
</evidence>
<dbReference type="Gene3D" id="1.10.1060.10">
    <property type="entry name" value="Alpha-helical ferredoxin"/>
    <property type="match status" value="1"/>
</dbReference>
<dbReference type="InterPro" id="IPR050573">
    <property type="entry name" value="SDH/FRD_Iron-Sulfur"/>
</dbReference>
<evidence type="ECO:0000256" key="1">
    <source>
        <dbReference type="ARBA" id="ARBA00001927"/>
    </source>
</evidence>
<keyword evidence="12" id="KW-0003">3Fe-4S</keyword>
<name>A0A090D2J7_9BACT</name>
<dbReference type="Gene3D" id="3.10.20.30">
    <property type="match status" value="1"/>
</dbReference>
<dbReference type="PANTHER" id="PTHR11921:SF29">
    <property type="entry name" value="SUCCINATE DEHYDROGENASE [UBIQUINONE] IRON-SULFUR SUBUNIT, MITOCHONDRIAL"/>
    <property type="match status" value="1"/>
</dbReference>
<dbReference type="AlphaFoldDB" id="A0A090D2J7"/>
<dbReference type="NCBIfam" id="TIGR00384">
    <property type="entry name" value="dhsB"/>
    <property type="match status" value="1"/>
</dbReference>
<dbReference type="GO" id="GO:0046872">
    <property type="term" value="F:metal ion binding"/>
    <property type="evidence" value="ECO:0007669"/>
    <property type="project" value="UniProtKB-KW"/>
</dbReference>
<comment type="cofactor">
    <cofactor evidence="13">
        <name>[2Fe-2S] cluster</name>
        <dbReference type="ChEBI" id="CHEBI:190135"/>
    </cofactor>
</comment>
<reference evidence="15" key="2">
    <citation type="submission" date="2014-09" db="EMBL/GenBank/DDBJ databases">
        <title>Criblamydia sequanensis harbors a mega-plasmid encoding arsenite resistance.</title>
        <authorList>
            <person name="Bertelli C."/>
            <person name="Goesmann A."/>
            <person name="Greub G."/>
        </authorList>
    </citation>
    <scope>NUCLEOTIDE SEQUENCE [LARGE SCALE GENOMIC DNA]</scope>
    <source>
        <strain evidence="15">CRIB-18</strain>
    </source>
</reference>
<evidence type="ECO:0000256" key="4">
    <source>
        <dbReference type="ARBA" id="ARBA00012792"/>
    </source>
</evidence>